<keyword evidence="4 6" id="KW-0663">Pyridoxal phosphate</keyword>
<comment type="caution">
    <text evidence="7">The sequence shown here is derived from an EMBL/GenBank/DDBJ whole genome shotgun (WGS) entry which is preliminary data.</text>
</comment>
<dbReference type="RefSeq" id="WP_252111044.1">
    <property type="nucleotide sequence ID" value="NZ_JAMSCK010000002.1"/>
</dbReference>
<evidence type="ECO:0000256" key="3">
    <source>
        <dbReference type="ARBA" id="ARBA00022793"/>
    </source>
</evidence>
<keyword evidence="8" id="KW-1185">Reference proteome</keyword>
<keyword evidence="5 6" id="KW-0456">Lyase</keyword>
<evidence type="ECO:0000313" key="7">
    <source>
        <dbReference type="EMBL" id="MCM8568642.1"/>
    </source>
</evidence>
<evidence type="ECO:0000256" key="1">
    <source>
        <dbReference type="ARBA" id="ARBA00001933"/>
    </source>
</evidence>
<dbReference type="GO" id="GO:0008483">
    <property type="term" value="F:transaminase activity"/>
    <property type="evidence" value="ECO:0007669"/>
    <property type="project" value="UniProtKB-KW"/>
</dbReference>
<name>A0ABT0YYU7_9FLAO</name>
<keyword evidence="7" id="KW-0032">Aminotransferase</keyword>
<reference evidence="7" key="1">
    <citation type="submission" date="2022-06" db="EMBL/GenBank/DDBJ databases">
        <title>Gramella sediminis sp. nov., isolated from deep-sea sediment of the Indian Ocean.</title>
        <authorList>
            <person name="Yang L."/>
        </authorList>
    </citation>
    <scope>NUCLEOTIDE SEQUENCE</scope>
    <source>
        <strain evidence="7">HMD3159</strain>
    </source>
</reference>
<sequence>MIEKIKELEALSRILSPSGEQKEKWNSRVLQYSDSFLKDIEKDKAYYHSEEKGRGIYEFDISEEPTELTRLITAVENNIDNAGINPASGGHMGYIPGGGLYPSALGDYMAAISNRYAGVFFAAPGAVRLENMLLRWMCRLMGFPENSAGNLTSGGSIANLIAIVTAREAQGLKARDFENAVIYLSEQAHHSLHKAIRIAGLSEAHLRYIPMDENLRLSATALEKAMIKDKESGLIPFFINASIGTTNTGAVDPVNSIADIAEKYGLWFHIDAAYGGFFKLVPGLKEKFKGVERADSITLDPHKSLFLPFGTGAVLVKNKEALLKVHHYLADYMQDTHTENEEISPADISPELTKHFRGMRLWLPLKLFGLKPFRAALEEKIYLARYFHQEIQKIEGFEVGPEPELSVAMFRYVPDDETRANDFNRRLLEEIRKDGRVFLSSTNINDTYWIRVAILIYRTHLDKIELLLEIIKGKLIELRSSV</sequence>
<protein>
    <submittedName>
        <fullName evidence="7">Aminotransferase class V-fold PLP-dependent enzyme</fullName>
    </submittedName>
</protein>
<dbReference type="Gene3D" id="3.40.640.10">
    <property type="entry name" value="Type I PLP-dependent aspartate aminotransferase-like (Major domain)"/>
    <property type="match status" value="1"/>
</dbReference>
<dbReference type="EMBL" id="JAMSCK010000002">
    <property type="protein sequence ID" value="MCM8568642.1"/>
    <property type="molecule type" value="Genomic_DNA"/>
</dbReference>
<dbReference type="PRINTS" id="PR00800">
    <property type="entry name" value="YHDCRBOXLASE"/>
</dbReference>
<dbReference type="Pfam" id="PF00282">
    <property type="entry name" value="Pyridoxal_deC"/>
    <property type="match status" value="1"/>
</dbReference>
<evidence type="ECO:0000256" key="6">
    <source>
        <dbReference type="RuleBase" id="RU000382"/>
    </source>
</evidence>
<dbReference type="InterPro" id="IPR015421">
    <property type="entry name" value="PyrdxlP-dep_Trfase_major"/>
</dbReference>
<keyword evidence="3" id="KW-0210">Decarboxylase</keyword>
<dbReference type="Gene3D" id="3.90.1150.10">
    <property type="entry name" value="Aspartate Aminotransferase, domain 1"/>
    <property type="match status" value="1"/>
</dbReference>
<dbReference type="SUPFAM" id="SSF53383">
    <property type="entry name" value="PLP-dependent transferases"/>
    <property type="match status" value="1"/>
</dbReference>
<dbReference type="Proteomes" id="UP001155077">
    <property type="component" value="Unassembled WGS sequence"/>
</dbReference>
<dbReference type="PANTHER" id="PTHR11999">
    <property type="entry name" value="GROUP II PYRIDOXAL-5-PHOSPHATE DECARBOXYLASE"/>
    <property type="match status" value="1"/>
</dbReference>
<dbReference type="PANTHER" id="PTHR11999:SF70">
    <property type="entry name" value="MIP05841P"/>
    <property type="match status" value="1"/>
</dbReference>
<evidence type="ECO:0000256" key="5">
    <source>
        <dbReference type="ARBA" id="ARBA00023239"/>
    </source>
</evidence>
<dbReference type="InterPro" id="IPR015424">
    <property type="entry name" value="PyrdxlP-dep_Trfase"/>
</dbReference>
<keyword evidence="7" id="KW-0808">Transferase</keyword>
<evidence type="ECO:0000313" key="8">
    <source>
        <dbReference type="Proteomes" id="UP001155077"/>
    </source>
</evidence>
<evidence type="ECO:0000256" key="2">
    <source>
        <dbReference type="ARBA" id="ARBA00009533"/>
    </source>
</evidence>
<dbReference type="InterPro" id="IPR010977">
    <property type="entry name" value="Aromatic_deC"/>
</dbReference>
<dbReference type="InterPro" id="IPR002129">
    <property type="entry name" value="PyrdxlP-dep_de-COase"/>
</dbReference>
<evidence type="ECO:0000256" key="4">
    <source>
        <dbReference type="ARBA" id="ARBA00022898"/>
    </source>
</evidence>
<comment type="cofactor">
    <cofactor evidence="1 6">
        <name>pyridoxal 5'-phosphate</name>
        <dbReference type="ChEBI" id="CHEBI:597326"/>
    </cofactor>
</comment>
<dbReference type="InterPro" id="IPR015422">
    <property type="entry name" value="PyrdxlP-dep_Trfase_small"/>
</dbReference>
<organism evidence="7 8">
    <name type="scientific">Gramella jeungdoensis</name>
    <dbReference type="NCBI Taxonomy" id="708091"/>
    <lineage>
        <taxon>Bacteria</taxon>
        <taxon>Pseudomonadati</taxon>
        <taxon>Bacteroidota</taxon>
        <taxon>Flavobacteriia</taxon>
        <taxon>Flavobacteriales</taxon>
        <taxon>Flavobacteriaceae</taxon>
        <taxon>Christiangramia</taxon>
    </lineage>
</organism>
<accession>A0ABT0YYU7</accession>
<gene>
    <name evidence="7" type="ORF">NE848_04580</name>
</gene>
<proteinExistence type="inferred from homology"/>
<comment type="similarity">
    <text evidence="2 6">Belongs to the group II decarboxylase family.</text>
</comment>